<dbReference type="OrthoDB" id="292843at2"/>
<keyword evidence="2" id="KW-1185">Reference proteome</keyword>
<sequence length="304" mass="32600">METGAGRGDSLPGLDEVAWGSVHHAYGTAEDVPGQLRALASAEVDERRNAYRRLYGNVYHQGTRWEASPYVVPFLGWLLDDPGTPERGSVIELLRAVALGDADDSGLPFDPVLEFARADRLTPDRARAAVLCLYEYDDAPECDEDDMNDSAVAWARDCHRAAAALQPRLIAWTRDPDPVVAATAAELLAWLPATSESVAALLAVPEGRDLPRASANLALAHLPATGPAVPRLLITLLDAPHPAVRLTAAVALAYRAATPFPDKALTLLVEAPSHPIPSAVFPLPWTRPLMGFAALALQRLGLPR</sequence>
<accession>A0A3N1CY83</accession>
<comment type="caution">
    <text evidence="1">The sequence shown here is derived from an EMBL/GenBank/DDBJ whole genome shotgun (WGS) entry which is preliminary data.</text>
</comment>
<dbReference type="RefSeq" id="WP_148085978.1">
    <property type="nucleotide sequence ID" value="NZ_RJKE01000001.1"/>
</dbReference>
<evidence type="ECO:0000313" key="1">
    <source>
        <dbReference type="EMBL" id="ROO85688.1"/>
    </source>
</evidence>
<dbReference type="InterPro" id="IPR011989">
    <property type="entry name" value="ARM-like"/>
</dbReference>
<evidence type="ECO:0008006" key="3">
    <source>
        <dbReference type="Google" id="ProtNLM"/>
    </source>
</evidence>
<dbReference type="Proteomes" id="UP000272400">
    <property type="component" value="Unassembled WGS sequence"/>
</dbReference>
<dbReference type="SUPFAM" id="SSF48371">
    <property type="entry name" value="ARM repeat"/>
    <property type="match status" value="1"/>
</dbReference>
<protein>
    <recommendedName>
        <fullName evidence="3">HEAT repeat protein</fullName>
    </recommendedName>
</protein>
<proteinExistence type="predicted"/>
<dbReference type="AlphaFoldDB" id="A0A3N1CY83"/>
<organism evidence="1 2">
    <name type="scientific">Actinocorallia herbida</name>
    <dbReference type="NCBI Taxonomy" id="58109"/>
    <lineage>
        <taxon>Bacteria</taxon>
        <taxon>Bacillati</taxon>
        <taxon>Actinomycetota</taxon>
        <taxon>Actinomycetes</taxon>
        <taxon>Streptosporangiales</taxon>
        <taxon>Thermomonosporaceae</taxon>
        <taxon>Actinocorallia</taxon>
    </lineage>
</organism>
<gene>
    <name evidence="1" type="ORF">EDD29_3236</name>
</gene>
<name>A0A3N1CY83_9ACTN</name>
<evidence type="ECO:0000313" key="2">
    <source>
        <dbReference type="Proteomes" id="UP000272400"/>
    </source>
</evidence>
<dbReference type="InterPro" id="IPR016024">
    <property type="entry name" value="ARM-type_fold"/>
</dbReference>
<dbReference type="Gene3D" id="1.25.10.10">
    <property type="entry name" value="Leucine-rich Repeat Variant"/>
    <property type="match status" value="1"/>
</dbReference>
<reference evidence="1 2" key="1">
    <citation type="submission" date="2018-11" db="EMBL/GenBank/DDBJ databases">
        <title>Sequencing the genomes of 1000 actinobacteria strains.</title>
        <authorList>
            <person name="Klenk H.-P."/>
        </authorList>
    </citation>
    <scope>NUCLEOTIDE SEQUENCE [LARGE SCALE GENOMIC DNA]</scope>
    <source>
        <strain evidence="1 2">DSM 44254</strain>
    </source>
</reference>
<dbReference type="EMBL" id="RJKE01000001">
    <property type="protein sequence ID" value="ROO85688.1"/>
    <property type="molecule type" value="Genomic_DNA"/>
</dbReference>